<keyword evidence="1" id="KW-0472">Membrane</keyword>
<proteinExistence type="predicted"/>
<evidence type="ECO:0000313" key="2">
    <source>
        <dbReference type="EMBL" id="SJL11460.1"/>
    </source>
</evidence>
<gene>
    <name evidence="2" type="ORF">ARMOST_14864</name>
</gene>
<dbReference type="Proteomes" id="UP000219338">
    <property type="component" value="Unassembled WGS sequence"/>
</dbReference>
<dbReference type="AlphaFoldDB" id="A0A284RRS5"/>
<name>A0A284RRS5_ARMOS</name>
<feature type="transmembrane region" description="Helical" evidence="1">
    <location>
        <begin position="57"/>
        <end position="78"/>
    </location>
</feature>
<dbReference type="EMBL" id="FUEG01000014">
    <property type="protein sequence ID" value="SJL11460.1"/>
    <property type="molecule type" value="Genomic_DNA"/>
</dbReference>
<protein>
    <submittedName>
        <fullName evidence="2">Uncharacterized protein</fullName>
    </submittedName>
</protein>
<keyword evidence="3" id="KW-1185">Reference proteome</keyword>
<keyword evidence="1" id="KW-0812">Transmembrane</keyword>
<sequence>MTIARCTLHGVGNSDQPSSISCESGVEVERDLLQVAEFDIEYRPVQVKQYQPGGLGIFQYSFVRCYSLLAFYTIMFVLSSPKPSYVPRYC</sequence>
<evidence type="ECO:0000313" key="3">
    <source>
        <dbReference type="Proteomes" id="UP000219338"/>
    </source>
</evidence>
<accession>A0A284RRS5</accession>
<keyword evidence="1" id="KW-1133">Transmembrane helix</keyword>
<evidence type="ECO:0000256" key="1">
    <source>
        <dbReference type="SAM" id="Phobius"/>
    </source>
</evidence>
<organism evidence="2 3">
    <name type="scientific">Armillaria ostoyae</name>
    <name type="common">Armillaria root rot fungus</name>
    <dbReference type="NCBI Taxonomy" id="47428"/>
    <lineage>
        <taxon>Eukaryota</taxon>
        <taxon>Fungi</taxon>
        <taxon>Dikarya</taxon>
        <taxon>Basidiomycota</taxon>
        <taxon>Agaricomycotina</taxon>
        <taxon>Agaricomycetes</taxon>
        <taxon>Agaricomycetidae</taxon>
        <taxon>Agaricales</taxon>
        <taxon>Marasmiineae</taxon>
        <taxon>Physalacriaceae</taxon>
        <taxon>Armillaria</taxon>
    </lineage>
</organism>
<reference evidence="3" key="1">
    <citation type="journal article" date="2017" name="Nat. Ecol. Evol.">
        <title>Genome expansion and lineage-specific genetic innovations in the forest pathogenic fungi Armillaria.</title>
        <authorList>
            <person name="Sipos G."/>
            <person name="Prasanna A.N."/>
            <person name="Walter M.C."/>
            <person name="O'Connor E."/>
            <person name="Balint B."/>
            <person name="Krizsan K."/>
            <person name="Kiss B."/>
            <person name="Hess J."/>
            <person name="Varga T."/>
            <person name="Slot J."/>
            <person name="Riley R."/>
            <person name="Boka B."/>
            <person name="Rigling D."/>
            <person name="Barry K."/>
            <person name="Lee J."/>
            <person name="Mihaltcheva S."/>
            <person name="LaButti K."/>
            <person name="Lipzen A."/>
            <person name="Waldron R."/>
            <person name="Moloney N.M."/>
            <person name="Sperisen C."/>
            <person name="Kredics L."/>
            <person name="Vagvoelgyi C."/>
            <person name="Patrignani A."/>
            <person name="Fitzpatrick D."/>
            <person name="Nagy I."/>
            <person name="Doyle S."/>
            <person name="Anderson J.B."/>
            <person name="Grigoriev I.V."/>
            <person name="Gueldener U."/>
            <person name="Muensterkoetter M."/>
            <person name="Nagy L.G."/>
        </authorList>
    </citation>
    <scope>NUCLEOTIDE SEQUENCE [LARGE SCALE GENOMIC DNA]</scope>
    <source>
        <strain evidence="3">C18/9</strain>
    </source>
</reference>